<evidence type="ECO:0000313" key="2">
    <source>
        <dbReference type="Proteomes" id="UP000297540"/>
    </source>
</evidence>
<dbReference type="OrthoDB" id="787987at2"/>
<proteinExistence type="predicted"/>
<keyword evidence="2" id="KW-1185">Reference proteome</keyword>
<gene>
    <name evidence="1" type="ORF">E2R66_21655</name>
</gene>
<reference evidence="1 2" key="1">
    <citation type="journal article" date="2017" name="Int. J. Syst. Evol. Microbiol.">
        <title>Mucilaginibacterpsychrotolerans sp. nov., isolated from peatlands.</title>
        <authorList>
            <person name="Deng Y."/>
            <person name="Shen L."/>
            <person name="Xu B."/>
            <person name="Liu Y."/>
            <person name="Gu Z."/>
            <person name="Liu H."/>
            <person name="Zhou Y."/>
        </authorList>
    </citation>
    <scope>NUCLEOTIDE SEQUENCE [LARGE SCALE GENOMIC DNA]</scope>
    <source>
        <strain evidence="1 2">NH7-4</strain>
    </source>
</reference>
<name>A0A4Y8S7V7_9SPHI</name>
<protein>
    <submittedName>
        <fullName evidence="1">Uncharacterized protein</fullName>
    </submittedName>
</protein>
<sequence>MVTKRRKNQVRFRSTVFGEYMMDQYFFKVATHERKLVKLEDLDLRKLQHDHIVTIAHEYLHHLHEVSTHIGTFFLSYAVSIRAILSRYADKDLSTSDFNFSNISLEDATMILRLSETINLLIGDAALETEVKNILDYDVVESTIFVPYGTTLVEREHGTPELRIANGNEILTLQFGKFYLYEGLAYELERVFAQTIGRKHDDEENGTEYTVLRYFSMHIVPSITRKTMLTLASLSLAYVNCGVMYVSMLERLAIELREGRSEADLIRMVKANVSQEYSEREHILEGVLKEIEDAFKWRSSLKIALADLKENYINATRQRVINPSFEVDMIYNGQFEDLLYLVPPCDFMYVFTNKATFKRDFYGTTKTSAELAINHNIFIANVHYANTLFFKLSGEFDKFKPGDNELTCPFFTSCDFQFRKDNPSICSGSPWKIYDIAYAEGNGYCWYGNGVGLLKGIDIPPDDQLE</sequence>
<dbReference type="AlphaFoldDB" id="A0A4Y8S7V7"/>
<dbReference type="Proteomes" id="UP000297540">
    <property type="component" value="Unassembled WGS sequence"/>
</dbReference>
<dbReference type="RefSeq" id="WP_133234689.1">
    <property type="nucleotide sequence ID" value="NZ_SOZE01000029.1"/>
</dbReference>
<dbReference type="EMBL" id="SOZE01000029">
    <property type="protein sequence ID" value="TFF34557.1"/>
    <property type="molecule type" value="Genomic_DNA"/>
</dbReference>
<evidence type="ECO:0000313" key="1">
    <source>
        <dbReference type="EMBL" id="TFF34557.1"/>
    </source>
</evidence>
<comment type="caution">
    <text evidence="1">The sequence shown here is derived from an EMBL/GenBank/DDBJ whole genome shotgun (WGS) entry which is preliminary data.</text>
</comment>
<organism evidence="1 2">
    <name type="scientific">Mucilaginibacter psychrotolerans</name>
    <dbReference type="NCBI Taxonomy" id="1524096"/>
    <lineage>
        <taxon>Bacteria</taxon>
        <taxon>Pseudomonadati</taxon>
        <taxon>Bacteroidota</taxon>
        <taxon>Sphingobacteriia</taxon>
        <taxon>Sphingobacteriales</taxon>
        <taxon>Sphingobacteriaceae</taxon>
        <taxon>Mucilaginibacter</taxon>
    </lineage>
</organism>
<accession>A0A4Y8S7V7</accession>